<accession>A0A445CXB2</accession>
<keyword evidence="2" id="KW-1185">Reference proteome</keyword>
<evidence type="ECO:0000313" key="1">
    <source>
        <dbReference type="EMBL" id="RYR55613.1"/>
    </source>
</evidence>
<sequence>MPIWTGDEDYEKFEVHGHPTNMTMHLLILDADWHSLCSCLCCPCKGKQEVGRLLSPTVYYGGIQ</sequence>
<dbReference type="EMBL" id="SDMP01000006">
    <property type="protein sequence ID" value="RYR55613.1"/>
    <property type="molecule type" value="Genomic_DNA"/>
</dbReference>
<organism evidence="1 2">
    <name type="scientific">Arachis hypogaea</name>
    <name type="common">Peanut</name>
    <dbReference type="NCBI Taxonomy" id="3818"/>
    <lineage>
        <taxon>Eukaryota</taxon>
        <taxon>Viridiplantae</taxon>
        <taxon>Streptophyta</taxon>
        <taxon>Embryophyta</taxon>
        <taxon>Tracheophyta</taxon>
        <taxon>Spermatophyta</taxon>
        <taxon>Magnoliopsida</taxon>
        <taxon>eudicotyledons</taxon>
        <taxon>Gunneridae</taxon>
        <taxon>Pentapetalae</taxon>
        <taxon>rosids</taxon>
        <taxon>fabids</taxon>
        <taxon>Fabales</taxon>
        <taxon>Fabaceae</taxon>
        <taxon>Papilionoideae</taxon>
        <taxon>50 kb inversion clade</taxon>
        <taxon>dalbergioids sensu lato</taxon>
        <taxon>Dalbergieae</taxon>
        <taxon>Pterocarpus clade</taxon>
        <taxon>Arachis</taxon>
    </lineage>
</organism>
<proteinExistence type="predicted"/>
<dbReference type="AlphaFoldDB" id="A0A445CXB2"/>
<evidence type="ECO:0000313" key="2">
    <source>
        <dbReference type="Proteomes" id="UP000289738"/>
    </source>
</evidence>
<protein>
    <submittedName>
        <fullName evidence="1">Uncharacterized protein</fullName>
    </submittedName>
</protein>
<comment type="caution">
    <text evidence="1">The sequence shown here is derived from an EMBL/GenBank/DDBJ whole genome shotgun (WGS) entry which is preliminary data.</text>
</comment>
<reference evidence="1 2" key="1">
    <citation type="submission" date="2019-01" db="EMBL/GenBank/DDBJ databases">
        <title>Sequencing of cultivated peanut Arachis hypogaea provides insights into genome evolution and oil improvement.</title>
        <authorList>
            <person name="Chen X."/>
        </authorList>
    </citation>
    <scope>NUCLEOTIDE SEQUENCE [LARGE SCALE GENOMIC DNA]</scope>
    <source>
        <strain evidence="2">cv. Fuhuasheng</strain>
        <tissue evidence="1">Leaves</tissue>
    </source>
</reference>
<gene>
    <name evidence="1" type="ORF">Ahy_A06g030795</name>
</gene>
<dbReference type="Proteomes" id="UP000289738">
    <property type="component" value="Chromosome A06"/>
</dbReference>
<name>A0A445CXB2_ARAHY</name>